<protein>
    <submittedName>
        <fullName evidence="1">Uncharacterized protein</fullName>
    </submittedName>
</protein>
<keyword evidence="2" id="KW-1185">Reference proteome</keyword>
<gene>
    <name evidence="1" type="ORF">KUTeg_024417</name>
</gene>
<evidence type="ECO:0000313" key="2">
    <source>
        <dbReference type="Proteomes" id="UP001217089"/>
    </source>
</evidence>
<dbReference type="EMBL" id="JARBDR010000923">
    <property type="protein sequence ID" value="KAJ8297886.1"/>
    <property type="molecule type" value="Genomic_DNA"/>
</dbReference>
<comment type="caution">
    <text evidence="1">The sequence shown here is derived from an EMBL/GenBank/DDBJ whole genome shotgun (WGS) entry which is preliminary data.</text>
</comment>
<sequence>MAQLAARTNTRTPFKNGIPGKDWVEGFRKSHSDVTLRVTVPLTNIRARMLNPLVTKRYFDDLSKVVVSTNNPDIIVTSATSPPQVFESIQSAPSTQTLFFDSISIHHLPSTAESITQSNNNRLYVETSSCNVPELATSLDMGSMIQEPNVTDQAKSTIGTINSVHEILGEADSSGFLFLEGTAAVDVLNSIISGNISVESTTEF</sequence>
<evidence type="ECO:0000313" key="1">
    <source>
        <dbReference type="EMBL" id="KAJ8297886.1"/>
    </source>
</evidence>
<proteinExistence type="predicted"/>
<name>A0ABQ9E0C4_TEGGR</name>
<reference evidence="1 2" key="1">
    <citation type="submission" date="2022-12" db="EMBL/GenBank/DDBJ databases">
        <title>Chromosome-level genome of Tegillarca granosa.</title>
        <authorList>
            <person name="Kim J."/>
        </authorList>
    </citation>
    <scope>NUCLEOTIDE SEQUENCE [LARGE SCALE GENOMIC DNA]</scope>
    <source>
        <strain evidence="1">Teg-2019</strain>
        <tissue evidence="1">Adductor muscle</tissue>
    </source>
</reference>
<organism evidence="1 2">
    <name type="scientific">Tegillarca granosa</name>
    <name type="common">Malaysian cockle</name>
    <name type="synonym">Anadara granosa</name>
    <dbReference type="NCBI Taxonomy" id="220873"/>
    <lineage>
        <taxon>Eukaryota</taxon>
        <taxon>Metazoa</taxon>
        <taxon>Spiralia</taxon>
        <taxon>Lophotrochozoa</taxon>
        <taxon>Mollusca</taxon>
        <taxon>Bivalvia</taxon>
        <taxon>Autobranchia</taxon>
        <taxon>Pteriomorphia</taxon>
        <taxon>Arcoida</taxon>
        <taxon>Arcoidea</taxon>
        <taxon>Arcidae</taxon>
        <taxon>Tegillarca</taxon>
    </lineage>
</organism>
<dbReference type="Proteomes" id="UP001217089">
    <property type="component" value="Unassembled WGS sequence"/>
</dbReference>
<accession>A0ABQ9E0C4</accession>